<dbReference type="GeneID" id="44099439"/>
<evidence type="ECO:0000313" key="3">
    <source>
        <dbReference type="Proteomes" id="UP000012672"/>
    </source>
</evidence>
<evidence type="ECO:0000313" key="2">
    <source>
        <dbReference type="EMBL" id="AGI85841.1"/>
    </source>
</evidence>
<dbReference type="InParanoid" id="M9SC19"/>
<name>M9SC19_METAX</name>
<dbReference type="STRING" id="1236689.MMALV_11080"/>
<dbReference type="HOGENOM" id="CLU_2055950_0_0_2"/>
<sequence>MRSGKKPSSDGPGLIEAFRARISADSIKIHSNGGKHRQTGTHNAMGASAKGNVRVHIETQYPNSNDNPSRPNDGTEIDGDSADISARTVNKPHPSKNNPKRFEVNVKDDVKILIRRLKR</sequence>
<organism evidence="2 3">
    <name type="scientific">Methanomethylophilus alvi (strain Mx1201)</name>
    <dbReference type="NCBI Taxonomy" id="1236689"/>
    <lineage>
        <taxon>Archaea</taxon>
        <taxon>Methanobacteriati</taxon>
        <taxon>Thermoplasmatota</taxon>
        <taxon>Thermoplasmata</taxon>
        <taxon>Methanomassiliicoccales</taxon>
        <taxon>Methanomethylophilaceae</taxon>
        <taxon>Methanomethylophilus</taxon>
    </lineage>
</organism>
<evidence type="ECO:0000256" key="1">
    <source>
        <dbReference type="SAM" id="MobiDB-lite"/>
    </source>
</evidence>
<accession>M9SC19</accession>
<feature type="compositionally biased region" description="Low complexity" evidence="1">
    <location>
        <begin position="62"/>
        <end position="72"/>
    </location>
</feature>
<gene>
    <name evidence="2" type="ORF">MMALV_11080</name>
</gene>
<keyword evidence="3" id="KW-1185">Reference proteome</keyword>
<dbReference type="EMBL" id="CP004049">
    <property type="protein sequence ID" value="AGI85841.1"/>
    <property type="molecule type" value="Genomic_DNA"/>
</dbReference>
<feature type="region of interest" description="Disordered" evidence="1">
    <location>
        <begin position="59"/>
        <end position="103"/>
    </location>
</feature>
<dbReference type="KEGG" id="max:MMALV_11080"/>
<dbReference type="Proteomes" id="UP000012672">
    <property type="component" value="Chromosome"/>
</dbReference>
<dbReference type="AlphaFoldDB" id="M9SC19"/>
<dbReference type="RefSeq" id="WP_015504988.1">
    <property type="nucleotide sequence ID" value="NC_020913.1"/>
</dbReference>
<proteinExistence type="predicted"/>
<protein>
    <submittedName>
        <fullName evidence="2">Uncharacterized protein</fullName>
    </submittedName>
</protein>
<reference evidence="2 3" key="1">
    <citation type="journal article" date="2012" name="J. Bacteriol.">
        <title>Genome sequence of 'Candidatus Methanomethylophilus alvus' Mx1201, a methanogenic archaeon from the human gut belonging to a seventh order of methanogens.</title>
        <authorList>
            <person name="Borrel G."/>
            <person name="Harris H.M."/>
            <person name="Tottey W."/>
            <person name="Mihajlovski A."/>
            <person name="Parisot N."/>
            <person name="Peyretaillade E."/>
            <person name="Peyret P."/>
            <person name="Gribaldo S."/>
            <person name="O'Toole P.W."/>
            <person name="Brugere J.F."/>
        </authorList>
    </citation>
    <scope>NUCLEOTIDE SEQUENCE [LARGE SCALE GENOMIC DNA]</scope>
    <source>
        <strain evidence="2 3">Mx1201</strain>
    </source>
</reference>